<accession>A0A915J7H6</accession>
<dbReference type="AlphaFoldDB" id="A0A915J7H6"/>
<proteinExistence type="predicted"/>
<evidence type="ECO:0000313" key="1">
    <source>
        <dbReference type="Proteomes" id="UP000887565"/>
    </source>
</evidence>
<sequence length="148" mass="16844">MDCWPLGQRIGIVDAVHTTHFRLSLYEARPLDNPSCLLQAYNTAISLVDSWMAYQQYWPFPQPPEIADIQCIYLQHHRKTNRPVPLLHGHDFSTRWNLLPPQSLPPTGLPLDQPSLIVTQLPPPGINPLSPLCTQTYTSSSYQWDTAD</sequence>
<evidence type="ECO:0000313" key="2">
    <source>
        <dbReference type="WBParaSite" id="nRc.2.0.1.t22090-RA"/>
    </source>
</evidence>
<keyword evidence="1" id="KW-1185">Reference proteome</keyword>
<protein>
    <submittedName>
        <fullName evidence="2">Uncharacterized protein</fullName>
    </submittedName>
</protein>
<reference evidence="2" key="1">
    <citation type="submission" date="2022-11" db="UniProtKB">
        <authorList>
            <consortium name="WormBaseParasite"/>
        </authorList>
    </citation>
    <scope>IDENTIFICATION</scope>
</reference>
<dbReference type="WBParaSite" id="nRc.2.0.1.t22090-RA">
    <property type="protein sequence ID" value="nRc.2.0.1.t22090-RA"/>
    <property type="gene ID" value="nRc.2.0.1.g22090"/>
</dbReference>
<organism evidence="1 2">
    <name type="scientific">Romanomermis culicivorax</name>
    <name type="common">Nematode worm</name>
    <dbReference type="NCBI Taxonomy" id="13658"/>
    <lineage>
        <taxon>Eukaryota</taxon>
        <taxon>Metazoa</taxon>
        <taxon>Ecdysozoa</taxon>
        <taxon>Nematoda</taxon>
        <taxon>Enoplea</taxon>
        <taxon>Dorylaimia</taxon>
        <taxon>Mermithida</taxon>
        <taxon>Mermithoidea</taxon>
        <taxon>Mermithidae</taxon>
        <taxon>Romanomermis</taxon>
    </lineage>
</organism>
<name>A0A915J7H6_ROMCU</name>
<dbReference type="Proteomes" id="UP000887565">
    <property type="component" value="Unplaced"/>
</dbReference>